<protein>
    <submittedName>
        <fullName evidence="2">Membrane protein</fullName>
    </submittedName>
</protein>
<dbReference type="HOGENOM" id="CLU_1376480_0_0_7"/>
<accession>E1X0T8</accession>
<evidence type="ECO:0000313" key="2">
    <source>
        <dbReference type="EMBL" id="CBW26426.1"/>
    </source>
</evidence>
<keyword evidence="1" id="KW-0812">Transmembrane</keyword>
<organism evidence="2 3">
    <name type="scientific">Halobacteriovorax marinus (strain ATCC BAA-682 / DSM 15412 / SJ)</name>
    <name type="common">Bacteriovorax marinus</name>
    <dbReference type="NCBI Taxonomy" id="862908"/>
    <lineage>
        <taxon>Bacteria</taxon>
        <taxon>Pseudomonadati</taxon>
        <taxon>Bdellovibrionota</taxon>
        <taxon>Bacteriovoracia</taxon>
        <taxon>Bacteriovoracales</taxon>
        <taxon>Halobacteriovoraceae</taxon>
        <taxon>Halobacteriovorax</taxon>
    </lineage>
</organism>
<gene>
    <name evidence="2" type="ordered locus">BMS_1574</name>
</gene>
<evidence type="ECO:0000313" key="3">
    <source>
        <dbReference type="Proteomes" id="UP000008963"/>
    </source>
</evidence>
<sequence length="198" mass="22764">MSFAQDGYTDDSDDNLEESLHDFREQNQKLVEQIQKTHGGAAGGSKGNLNIKPEMDVKKLRPIVKQLNSVYSRMSYESSRAQIQENISKSPAKGMAKAFPKTVDFITHLLRDNQALLSLLDMFKDKQKLLYFLLANIFTIILGFVLARRASKEGSLFSRLFKWMFRKCFIYGLRIFILIFFFGSELAPTFNIVKEVFL</sequence>
<evidence type="ECO:0000256" key="1">
    <source>
        <dbReference type="SAM" id="Phobius"/>
    </source>
</evidence>
<proteinExistence type="predicted"/>
<keyword evidence="1" id="KW-1133">Transmembrane helix</keyword>
<keyword evidence="1" id="KW-0472">Membrane</keyword>
<reference evidence="3" key="1">
    <citation type="journal article" date="2013" name="ISME J.">
        <title>A small predatory core genome in the divergent marine Bacteriovorax marinus SJ and the terrestrial Bdellovibrio bacteriovorus.</title>
        <authorList>
            <person name="Crossman L.C."/>
            <person name="Chen H."/>
            <person name="Cerdeno-Tarraga A.M."/>
            <person name="Brooks K."/>
            <person name="Quail M.A."/>
            <person name="Pineiro S.A."/>
            <person name="Hobley L."/>
            <person name="Sockett R.E."/>
            <person name="Bentley S.D."/>
            <person name="Parkhill J."/>
            <person name="Williams H.N."/>
            <person name="Stine O.C."/>
        </authorList>
    </citation>
    <scope>NUCLEOTIDE SEQUENCE [LARGE SCALE GENOMIC DNA]</scope>
    <source>
        <strain evidence="3">ATCC BAA-682 / DSM 15412 / SJ</strain>
    </source>
</reference>
<dbReference type="STRING" id="862908.BMS_1574"/>
<dbReference type="RefSeq" id="WP_014244209.1">
    <property type="nucleotide sequence ID" value="NC_016620.1"/>
</dbReference>
<keyword evidence="3" id="KW-1185">Reference proteome</keyword>
<dbReference type="AlphaFoldDB" id="E1X0T8"/>
<dbReference type="Proteomes" id="UP000008963">
    <property type="component" value="Chromosome"/>
</dbReference>
<dbReference type="PATRIC" id="fig|862908.3.peg.1499"/>
<feature type="transmembrane region" description="Helical" evidence="1">
    <location>
        <begin position="168"/>
        <end position="190"/>
    </location>
</feature>
<feature type="transmembrane region" description="Helical" evidence="1">
    <location>
        <begin position="129"/>
        <end position="147"/>
    </location>
</feature>
<dbReference type="EMBL" id="FQ312005">
    <property type="protein sequence ID" value="CBW26426.1"/>
    <property type="molecule type" value="Genomic_DNA"/>
</dbReference>
<name>E1X0T8_HALMS</name>
<dbReference type="KEGG" id="bmx:BMS_1574"/>